<accession>A0ABD3I598</accession>
<dbReference type="Proteomes" id="UP001633002">
    <property type="component" value="Unassembled WGS sequence"/>
</dbReference>
<name>A0ABD3I598_9MARC</name>
<dbReference type="EMBL" id="JBJQOH010000002">
    <property type="protein sequence ID" value="KAL3698863.1"/>
    <property type="molecule type" value="Genomic_DNA"/>
</dbReference>
<dbReference type="Pfam" id="PF00221">
    <property type="entry name" value="Lyase_aromatic"/>
    <property type="match status" value="1"/>
</dbReference>
<evidence type="ECO:0008006" key="4">
    <source>
        <dbReference type="Google" id="ProtNLM"/>
    </source>
</evidence>
<dbReference type="SUPFAM" id="SSF48557">
    <property type="entry name" value="L-aspartase-like"/>
    <property type="match status" value="1"/>
</dbReference>
<dbReference type="InterPro" id="IPR001106">
    <property type="entry name" value="Aromatic_Lyase"/>
</dbReference>
<sequence length="124" mass="13511">MDNLLLALAAIGKLIFAQMSELLNDFYNSGLPSNLTGGSNPSLDYGMKGAEIAMASYCSELQYRTAEVIDTLKLMSSTFMVALCQAVDLRHLEENMLHGLKQAVQQAAKKTLRLMANKDGVLLP</sequence>
<dbReference type="AlphaFoldDB" id="A0ABD3I598"/>
<protein>
    <recommendedName>
        <fullName evidence="4">Phenylalanine ammonia-lyase</fullName>
    </recommendedName>
</protein>
<dbReference type="InterPro" id="IPR008948">
    <property type="entry name" value="L-Aspartase-like"/>
</dbReference>
<dbReference type="PANTHER" id="PTHR10362">
    <property type="entry name" value="HISTIDINE AMMONIA-LYASE"/>
    <property type="match status" value="1"/>
</dbReference>
<comment type="caution">
    <text evidence="2">The sequence shown here is derived from an EMBL/GenBank/DDBJ whole genome shotgun (WGS) entry which is preliminary data.</text>
</comment>
<organism evidence="2 3">
    <name type="scientific">Riccia sorocarpa</name>
    <dbReference type="NCBI Taxonomy" id="122646"/>
    <lineage>
        <taxon>Eukaryota</taxon>
        <taxon>Viridiplantae</taxon>
        <taxon>Streptophyta</taxon>
        <taxon>Embryophyta</taxon>
        <taxon>Marchantiophyta</taxon>
        <taxon>Marchantiopsida</taxon>
        <taxon>Marchantiidae</taxon>
        <taxon>Marchantiales</taxon>
        <taxon>Ricciaceae</taxon>
        <taxon>Riccia</taxon>
    </lineage>
</organism>
<dbReference type="Gene3D" id="1.20.200.10">
    <property type="entry name" value="Fumarase/aspartase (Central domain)"/>
    <property type="match status" value="1"/>
</dbReference>
<proteinExistence type="predicted"/>
<evidence type="ECO:0000313" key="2">
    <source>
        <dbReference type="EMBL" id="KAL3698863.1"/>
    </source>
</evidence>
<reference evidence="2 3" key="1">
    <citation type="submission" date="2024-09" db="EMBL/GenBank/DDBJ databases">
        <title>Chromosome-scale assembly of Riccia sorocarpa.</title>
        <authorList>
            <person name="Paukszto L."/>
        </authorList>
    </citation>
    <scope>NUCLEOTIDE SEQUENCE [LARGE SCALE GENOMIC DNA]</scope>
    <source>
        <strain evidence="2">LP-2024</strain>
        <tissue evidence="2">Aerial parts of the thallus</tissue>
    </source>
</reference>
<keyword evidence="1" id="KW-0732">Signal</keyword>
<gene>
    <name evidence="2" type="ORF">R1sor_012939</name>
</gene>
<feature type="signal peptide" evidence="1">
    <location>
        <begin position="1"/>
        <end position="17"/>
    </location>
</feature>
<evidence type="ECO:0000313" key="3">
    <source>
        <dbReference type="Proteomes" id="UP001633002"/>
    </source>
</evidence>
<keyword evidence="3" id="KW-1185">Reference proteome</keyword>
<evidence type="ECO:0000256" key="1">
    <source>
        <dbReference type="SAM" id="SignalP"/>
    </source>
</evidence>
<feature type="chain" id="PRO_5044806475" description="Phenylalanine ammonia-lyase" evidence="1">
    <location>
        <begin position="18"/>
        <end position="124"/>
    </location>
</feature>